<sequence>MPAEVHQKKRNVLGVLVDATDYASATGQILAAAREGRPYAVTALAVHGVMTGVQDRAHEARLNSFDLVTPDGQPVRWALNLLHGAGLTDRVYGPTLTLKVVEQAAAEGLPIYLYGSTQPTLDRLVPALLEMFPALKIAGVEASKFRSALPGEELEIAERIKSSGARIVLVGLGCPRQEVFTYAMRPHLDMPLLAVGAAFDYHAGLLKNPPAWMQKYALEWLWRLGLEPKRLWKRYILLNPAYLTRLAAQKSGLWKATPAVPTGETVHSFAV</sequence>
<evidence type="ECO:0000313" key="3">
    <source>
        <dbReference type="EMBL" id="KUL26563.1"/>
    </source>
</evidence>
<dbReference type="CDD" id="cd06533">
    <property type="entry name" value="Glyco_transf_WecG_TagA"/>
    <property type="match status" value="1"/>
</dbReference>
<accession>A0A101JGS6</accession>
<gene>
    <name evidence="3" type="ORF">ADL15_37875</name>
</gene>
<dbReference type="GO" id="GO:0016758">
    <property type="term" value="F:hexosyltransferase activity"/>
    <property type="evidence" value="ECO:0007669"/>
    <property type="project" value="TreeGrafter"/>
</dbReference>
<dbReference type="Proteomes" id="UP000053244">
    <property type="component" value="Unassembled WGS sequence"/>
</dbReference>
<protein>
    <submittedName>
        <fullName evidence="3">UDP-N-acetyl-D-mannosaminuronic acid transferase</fullName>
    </submittedName>
</protein>
<dbReference type="AlphaFoldDB" id="A0A101JGS6"/>
<dbReference type="NCBIfam" id="TIGR00696">
    <property type="entry name" value="wecG_tagA_cpsF"/>
    <property type="match status" value="1"/>
</dbReference>
<proteinExistence type="predicted"/>
<evidence type="ECO:0000313" key="4">
    <source>
        <dbReference type="Proteomes" id="UP000053244"/>
    </source>
</evidence>
<name>A0A101JGS6_9ACTN</name>
<dbReference type="EMBL" id="LLZH01000306">
    <property type="protein sequence ID" value="KUL26563.1"/>
    <property type="molecule type" value="Genomic_DNA"/>
</dbReference>
<reference evidence="3 4" key="1">
    <citation type="submission" date="2015-10" db="EMBL/GenBank/DDBJ databases">
        <authorList>
            <person name="Gilbert D.G."/>
        </authorList>
    </citation>
    <scope>NUCLEOTIDE SEQUENCE [LARGE SCALE GENOMIC DNA]</scope>
    <source>
        <strain evidence="3 4">NRRL B-16712</strain>
    </source>
</reference>
<dbReference type="InterPro" id="IPR004629">
    <property type="entry name" value="WecG_TagA_CpsF"/>
</dbReference>
<keyword evidence="2 3" id="KW-0808">Transferase</keyword>
<dbReference type="Pfam" id="PF03808">
    <property type="entry name" value="Glyco_tran_WecG"/>
    <property type="match status" value="1"/>
</dbReference>
<keyword evidence="1" id="KW-0328">Glycosyltransferase</keyword>
<dbReference type="OrthoDB" id="9771846at2"/>
<dbReference type="PANTHER" id="PTHR34136">
    <property type="match status" value="1"/>
</dbReference>
<dbReference type="RefSeq" id="WP_067702173.1">
    <property type="nucleotide sequence ID" value="NZ_LLZH01000306.1"/>
</dbReference>
<evidence type="ECO:0000256" key="2">
    <source>
        <dbReference type="ARBA" id="ARBA00022679"/>
    </source>
</evidence>
<keyword evidence="4" id="KW-1185">Reference proteome</keyword>
<evidence type="ECO:0000256" key="1">
    <source>
        <dbReference type="ARBA" id="ARBA00022676"/>
    </source>
</evidence>
<organism evidence="3 4">
    <name type="scientific">Actinoplanes awajinensis subsp. mycoplanecinus</name>
    <dbReference type="NCBI Taxonomy" id="135947"/>
    <lineage>
        <taxon>Bacteria</taxon>
        <taxon>Bacillati</taxon>
        <taxon>Actinomycetota</taxon>
        <taxon>Actinomycetes</taxon>
        <taxon>Micromonosporales</taxon>
        <taxon>Micromonosporaceae</taxon>
        <taxon>Actinoplanes</taxon>
    </lineage>
</organism>
<comment type="caution">
    <text evidence="3">The sequence shown here is derived from an EMBL/GenBank/DDBJ whole genome shotgun (WGS) entry which is preliminary data.</text>
</comment>
<dbReference type="PANTHER" id="PTHR34136:SF1">
    <property type="entry name" value="UDP-N-ACETYL-D-MANNOSAMINURONIC ACID TRANSFERASE"/>
    <property type="match status" value="1"/>
</dbReference>